<protein>
    <submittedName>
        <fullName evidence="3">Addiction module antidote protein, HigA family</fullName>
    </submittedName>
</protein>
<dbReference type="SUPFAM" id="SSF47413">
    <property type="entry name" value="lambda repressor-like DNA-binding domains"/>
    <property type="match status" value="1"/>
</dbReference>
<keyword evidence="1" id="KW-0238">DNA-binding</keyword>
<dbReference type="PROSITE" id="PS50943">
    <property type="entry name" value="HTH_CROC1"/>
    <property type="match status" value="1"/>
</dbReference>
<dbReference type="PANTHER" id="PTHR36924:SF1">
    <property type="entry name" value="ANTITOXIN HIGA-1"/>
    <property type="match status" value="1"/>
</dbReference>
<dbReference type="OrthoDB" id="3174593at2"/>
<evidence type="ECO:0000313" key="4">
    <source>
        <dbReference type="Proteomes" id="UP000199415"/>
    </source>
</evidence>
<dbReference type="Pfam" id="PF01381">
    <property type="entry name" value="HTH_3"/>
    <property type="match status" value="1"/>
</dbReference>
<gene>
    <name evidence="3" type="ORF">SAMN05216241_101226</name>
</gene>
<dbReference type="Gene3D" id="1.10.260.40">
    <property type="entry name" value="lambda repressor-like DNA-binding domains"/>
    <property type="match status" value="1"/>
</dbReference>
<dbReference type="SMART" id="SM00530">
    <property type="entry name" value="HTH_XRE"/>
    <property type="match status" value="1"/>
</dbReference>
<dbReference type="InterPro" id="IPR001387">
    <property type="entry name" value="Cro/C1-type_HTH"/>
</dbReference>
<dbReference type="InterPro" id="IPR010982">
    <property type="entry name" value="Lambda_DNA-bd_dom_sf"/>
</dbReference>
<dbReference type="RefSeq" id="WP_090018274.1">
    <property type="nucleotide sequence ID" value="NZ_FNCE01000001.1"/>
</dbReference>
<feature type="domain" description="HTH cro/C1-type" evidence="2">
    <location>
        <begin position="12"/>
        <end position="66"/>
    </location>
</feature>
<dbReference type="NCBIfam" id="TIGR02607">
    <property type="entry name" value="antidote_HigA"/>
    <property type="match status" value="1"/>
</dbReference>
<keyword evidence="4" id="KW-1185">Reference proteome</keyword>
<dbReference type="GO" id="GO:0003677">
    <property type="term" value="F:DNA binding"/>
    <property type="evidence" value="ECO:0007669"/>
    <property type="project" value="UniProtKB-KW"/>
</dbReference>
<evidence type="ECO:0000256" key="1">
    <source>
        <dbReference type="ARBA" id="ARBA00023125"/>
    </source>
</evidence>
<dbReference type="Proteomes" id="UP000199415">
    <property type="component" value="Unassembled WGS sequence"/>
</dbReference>
<accession>A0A1G7LF88</accession>
<evidence type="ECO:0000259" key="2">
    <source>
        <dbReference type="PROSITE" id="PS50943"/>
    </source>
</evidence>
<sequence length="99" mass="11031">MTRTAIHPGEVLADELDDLDLSAAELARLIDVPANRISQILGGKRAISADTALRLGWYFNTSPELWMNLQKTYELDLARAEIGSELERLPKRPVADADR</sequence>
<proteinExistence type="predicted"/>
<reference evidence="3 4" key="1">
    <citation type="submission" date="2016-10" db="EMBL/GenBank/DDBJ databases">
        <authorList>
            <person name="de Groot N.N."/>
        </authorList>
    </citation>
    <scope>NUCLEOTIDE SEQUENCE [LARGE SCALE GENOMIC DNA]</scope>
    <source>
        <strain evidence="3 4">DSM 25584</strain>
    </source>
</reference>
<dbReference type="CDD" id="cd00093">
    <property type="entry name" value="HTH_XRE"/>
    <property type="match status" value="1"/>
</dbReference>
<dbReference type="InterPro" id="IPR013430">
    <property type="entry name" value="Toxin_antidote_HigA"/>
</dbReference>
<dbReference type="PANTHER" id="PTHR36924">
    <property type="entry name" value="ANTITOXIN HIGA-1"/>
    <property type="match status" value="1"/>
</dbReference>
<organism evidence="3 4">
    <name type="scientific">Limimonas halophila</name>
    <dbReference type="NCBI Taxonomy" id="1082479"/>
    <lineage>
        <taxon>Bacteria</taxon>
        <taxon>Pseudomonadati</taxon>
        <taxon>Pseudomonadota</taxon>
        <taxon>Alphaproteobacteria</taxon>
        <taxon>Rhodospirillales</taxon>
        <taxon>Rhodovibrionaceae</taxon>
        <taxon>Limimonas</taxon>
    </lineage>
</organism>
<evidence type="ECO:0000313" key="3">
    <source>
        <dbReference type="EMBL" id="SDF48123.1"/>
    </source>
</evidence>
<name>A0A1G7LF88_9PROT</name>
<dbReference type="AlphaFoldDB" id="A0A1G7LF88"/>
<dbReference type="EMBL" id="FNCE01000001">
    <property type="protein sequence ID" value="SDF48123.1"/>
    <property type="molecule type" value="Genomic_DNA"/>
</dbReference>